<reference evidence="2" key="1">
    <citation type="journal article" date="2020" name="Nature">
        <title>Giant virus diversity and host interactions through global metagenomics.</title>
        <authorList>
            <person name="Schulz F."/>
            <person name="Roux S."/>
            <person name="Paez-Espino D."/>
            <person name="Jungbluth S."/>
            <person name="Walsh D.A."/>
            <person name="Denef V.J."/>
            <person name="McMahon K.D."/>
            <person name="Konstantinidis K.T."/>
            <person name="Eloe-Fadrosh E.A."/>
            <person name="Kyrpides N.C."/>
            <person name="Woyke T."/>
        </authorList>
    </citation>
    <scope>NUCLEOTIDE SEQUENCE</scope>
    <source>
        <strain evidence="2">GVMAG-M-3300009182-78</strain>
    </source>
</reference>
<evidence type="ECO:0000256" key="1">
    <source>
        <dbReference type="SAM" id="MobiDB-lite"/>
    </source>
</evidence>
<organism evidence="2">
    <name type="scientific">viral metagenome</name>
    <dbReference type="NCBI Taxonomy" id="1070528"/>
    <lineage>
        <taxon>unclassified sequences</taxon>
        <taxon>metagenomes</taxon>
        <taxon>organismal metagenomes</taxon>
    </lineage>
</organism>
<dbReference type="AlphaFoldDB" id="A0A6C0B1X0"/>
<protein>
    <submittedName>
        <fullName evidence="2">Uncharacterized protein</fullName>
    </submittedName>
</protein>
<evidence type="ECO:0000313" key="2">
    <source>
        <dbReference type="EMBL" id="QHS85463.1"/>
    </source>
</evidence>
<sequence>MSAEDKKAKRKRLTKNAIESIHSLHPDVPLSHITVIFKHMVQFCNLVSPQTEYKSSQSCSVVDIKNKINAFLYNRPEKYDELPLDQLIQLVVGEDKYKRAMKAVQNDIITTIHTIHPDVSPVYIEKLFKYMIKYCDLSHPEGSMPYSIFKIEEPCSLLDNGHKIIVFLSNRPENYEELSPKDTIRLIVGEYDFEYALENFKDQMEESPPVTPGGPTIELERSLSSPDGGKRRNNGRKTNGRKTSYRRKKRKITLKRRIKQK</sequence>
<proteinExistence type="predicted"/>
<feature type="region of interest" description="Disordered" evidence="1">
    <location>
        <begin position="204"/>
        <end position="261"/>
    </location>
</feature>
<accession>A0A6C0B1X0</accession>
<name>A0A6C0B1X0_9ZZZZ</name>
<dbReference type="EMBL" id="MN739043">
    <property type="protein sequence ID" value="QHS85463.1"/>
    <property type="molecule type" value="Genomic_DNA"/>
</dbReference>
<feature type="compositionally biased region" description="Basic residues" evidence="1">
    <location>
        <begin position="231"/>
        <end position="261"/>
    </location>
</feature>